<gene>
    <name evidence="2" type="ORF">LX15_002901</name>
</gene>
<organism evidence="2 3">
    <name type="scientific">Streptoalloteichus tenebrarius (strain ATCC 17920 / DSM 40477 / JCM 4838 / CBS 697.72 / NBRC 16177 / NCIMB 11028 / NRRL B-12390 / A12253. 1 / ISP 5477)</name>
    <name type="common">Streptomyces tenebrarius</name>
    <dbReference type="NCBI Taxonomy" id="1933"/>
    <lineage>
        <taxon>Bacteria</taxon>
        <taxon>Bacillati</taxon>
        <taxon>Actinomycetota</taxon>
        <taxon>Actinomycetes</taxon>
        <taxon>Pseudonocardiales</taxon>
        <taxon>Pseudonocardiaceae</taxon>
        <taxon>Streptoalloteichus</taxon>
    </lineage>
</organism>
<dbReference type="EMBL" id="JAMTCP010000014">
    <property type="protein sequence ID" value="MCP2259200.1"/>
    <property type="molecule type" value="Genomic_DNA"/>
</dbReference>
<reference evidence="2 3" key="1">
    <citation type="submission" date="2022-06" db="EMBL/GenBank/DDBJ databases">
        <title>Genomic Encyclopedia of Archaeal and Bacterial Type Strains, Phase II (KMG-II): from individual species to whole genera.</title>
        <authorList>
            <person name="Goeker M."/>
        </authorList>
    </citation>
    <scope>NUCLEOTIDE SEQUENCE [LARGE SCALE GENOMIC DNA]</scope>
    <source>
        <strain evidence="2 3">DSM 40477</strain>
    </source>
</reference>
<protein>
    <submittedName>
        <fullName evidence="2">Uncharacterized protein</fullName>
    </submittedName>
</protein>
<accession>A0ABT1HUK3</accession>
<proteinExistence type="predicted"/>
<feature type="compositionally biased region" description="Basic and acidic residues" evidence="1">
    <location>
        <begin position="25"/>
        <end position="63"/>
    </location>
</feature>
<keyword evidence="3" id="KW-1185">Reference proteome</keyword>
<evidence type="ECO:0000313" key="3">
    <source>
        <dbReference type="Proteomes" id="UP001205311"/>
    </source>
</evidence>
<feature type="region of interest" description="Disordered" evidence="1">
    <location>
        <begin position="1"/>
        <end position="104"/>
    </location>
</feature>
<sequence>MTTPPSMQGRADEDDEEPLEPPELLEGRLEMDGRPELDGRAEWEDRAVVEDRRAAEPSDEVRCPVDPPEVVASPSWPSCRAESVTPSSGTSWPPADSCLTDPSD</sequence>
<evidence type="ECO:0000313" key="2">
    <source>
        <dbReference type="EMBL" id="MCP2259200.1"/>
    </source>
</evidence>
<name>A0ABT1HUK3_STRSD</name>
<dbReference type="Proteomes" id="UP001205311">
    <property type="component" value="Unassembled WGS sequence"/>
</dbReference>
<comment type="caution">
    <text evidence="2">The sequence shown here is derived from an EMBL/GenBank/DDBJ whole genome shotgun (WGS) entry which is preliminary data.</text>
</comment>
<dbReference type="RefSeq" id="WP_253670100.1">
    <property type="nucleotide sequence ID" value="NZ_JAMTCP010000014.1"/>
</dbReference>
<evidence type="ECO:0000256" key="1">
    <source>
        <dbReference type="SAM" id="MobiDB-lite"/>
    </source>
</evidence>